<name>A0ABQ1G6M3_9BACL</name>
<dbReference type="InterPro" id="IPR001796">
    <property type="entry name" value="DHFR_dom"/>
</dbReference>
<evidence type="ECO:0000256" key="2">
    <source>
        <dbReference type="ARBA" id="ARBA00009539"/>
    </source>
</evidence>
<proteinExistence type="inferred from homology"/>
<comment type="function">
    <text evidence="7">Key enzyme in folate metabolism. Catalyzes an essential reaction for de novo glycine and purine synthesis, and for DNA precursor synthesis.</text>
</comment>
<evidence type="ECO:0000256" key="6">
    <source>
        <dbReference type="ARBA" id="ARBA00023002"/>
    </source>
</evidence>
<dbReference type="PROSITE" id="PS51330">
    <property type="entry name" value="DHFR_2"/>
    <property type="match status" value="1"/>
</dbReference>
<dbReference type="Gene3D" id="3.40.430.10">
    <property type="entry name" value="Dihydrofolate Reductase, subunit A"/>
    <property type="match status" value="1"/>
</dbReference>
<dbReference type="PRINTS" id="PR00070">
    <property type="entry name" value="DHFR"/>
</dbReference>
<dbReference type="PANTHER" id="PTHR48069">
    <property type="entry name" value="DIHYDROFOLATE REDUCTASE"/>
    <property type="match status" value="1"/>
</dbReference>
<comment type="caution">
    <text evidence="10">The sequence shown here is derived from an EMBL/GenBank/DDBJ whole genome shotgun (WGS) entry which is preliminary data.</text>
</comment>
<dbReference type="EC" id="1.5.1.3" evidence="3 7"/>
<dbReference type="PIRSF" id="PIRSF000194">
    <property type="entry name" value="DHFR"/>
    <property type="match status" value="1"/>
</dbReference>
<evidence type="ECO:0000256" key="8">
    <source>
        <dbReference type="RuleBase" id="RU004474"/>
    </source>
</evidence>
<dbReference type="InterPro" id="IPR017925">
    <property type="entry name" value="DHFR_CS"/>
</dbReference>
<keyword evidence="4 7" id="KW-0554">One-carbon metabolism</keyword>
<sequence>MICLIAAYAKHRVIGLNGQMPWHLPNELKYFKETTTGHTVVMGRKTYESIGKPLPRRRNVILTKNRHFQAPEGVKVVHSLREVQQLGDVFIIGGAQLYEQFLPLADRLYITKIDLETEGDTFFPDWNPEDFRIIAEREGVTDPQNPHPHTFYILERKYGN</sequence>
<dbReference type="RefSeq" id="WP_188430159.1">
    <property type="nucleotide sequence ID" value="NZ_BMEX01000002.1"/>
</dbReference>
<dbReference type="InterPro" id="IPR024072">
    <property type="entry name" value="DHFR-like_dom_sf"/>
</dbReference>
<dbReference type="PANTHER" id="PTHR48069:SF3">
    <property type="entry name" value="DIHYDROFOLATE REDUCTASE"/>
    <property type="match status" value="1"/>
</dbReference>
<gene>
    <name evidence="10" type="ORF">GCM10007416_08330</name>
</gene>
<evidence type="ECO:0000313" key="11">
    <source>
        <dbReference type="Proteomes" id="UP000617979"/>
    </source>
</evidence>
<dbReference type="Pfam" id="PF00186">
    <property type="entry name" value="DHFR_1"/>
    <property type="match status" value="1"/>
</dbReference>
<dbReference type="EMBL" id="BMEX01000002">
    <property type="protein sequence ID" value="GGA37763.1"/>
    <property type="molecule type" value="Genomic_DNA"/>
</dbReference>
<dbReference type="Proteomes" id="UP000617979">
    <property type="component" value="Unassembled WGS sequence"/>
</dbReference>
<evidence type="ECO:0000256" key="4">
    <source>
        <dbReference type="ARBA" id="ARBA00022563"/>
    </source>
</evidence>
<comment type="pathway">
    <text evidence="1 7">Cofactor biosynthesis; tetrahydrofolate biosynthesis; 5,6,7,8-tetrahydrofolate from 7,8-dihydrofolate: step 1/1.</text>
</comment>
<protein>
    <recommendedName>
        <fullName evidence="3 7">Dihydrofolate reductase</fullName>
        <ecNumber evidence="3 7">1.5.1.3</ecNumber>
    </recommendedName>
</protein>
<reference evidence="11" key="1">
    <citation type="journal article" date="2019" name="Int. J. Syst. Evol. Microbiol.">
        <title>The Global Catalogue of Microorganisms (GCM) 10K type strain sequencing project: providing services to taxonomists for standard genome sequencing and annotation.</title>
        <authorList>
            <consortium name="The Broad Institute Genomics Platform"/>
            <consortium name="The Broad Institute Genome Sequencing Center for Infectious Disease"/>
            <person name="Wu L."/>
            <person name="Ma J."/>
        </authorList>
    </citation>
    <scope>NUCLEOTIDE SEQUENCE [LARGE SCALE GENOMIC DNA]</scope>
    <source>
        <strain evidence="11">CGMCC 1.12404</strain>
    </source>
</reference>
<evidence type="ECO:0000256" key="1">
    <source>
        <dbReference type="ARBA" id="ARBA00004903"/>
    </source>
</evidence>
<keyword evidence="11" id="KW-1185">Reference proteome</keyword>
<dbReference type="CDD" id="cd00209">
    <property type="entry name" value="DHFR"/>
    <property type="match status" value="1"/>
</dbReference>
<evidence type="ECO:0000259" key="9">
    <source>
        <dbReference type="PROSITE" id="PS51330"/>
    </source>
</evidence>
<dbReference type="SUPFAM" id="SSF53597">
    <property type="entry name" value="Dihydrofolate reductase-like"/>
    <property type="match status" value="1"/>
</dbReference>
<organism evidence="10 11">
    <name type="scientific">Kroppenstedtia guangzhouensis</name>
    <dbReference type="NCBI Taxonomy" id="1274356"/>
    <lineage>
        <taxon>Bacteria</taxon>
        <taxon>Bacillati</taxon>
        <taxon>Bacillota</taxon>
        <taxon>Bacilli</taxon>
        <taxon>Bacillales</taxon>
        <taxon>Thermoactinomycetaceae</taxon>
        <taxon>Kroppenstedtia</taxon>
    </lineage>
</organism>
<dbReference type="InterPro" id="IPR012259">
    <property type="entry name" value="DHFR"/>
</dbReference>
<evidence type="ECO:0000256" key="3">
    <source>
        <dbReference type="ARBA" id="ARBA00012856"/>
    </source>
</evidence>
<feature type="domain" description="DHFR" evidence="9">
    <location>
        <begin position="1"/>
        <end position="156"/>
    </location>
</feature>
<evidence type="ECO:0000256" key="7">
    <source>
        <dbReference type="PIRNR" id="PIRNR000194"/>
    </source>
</evidence>
<accession>A0ABQ1G6M3</accession>
<comment type="similarity">
    <text evidence="2 7 8">Belongs to the dihydrofolate reductase family.</text>
</comment>
<comment type="catalytic activity">
    <reaction evidence="7">
        <text>(6S)-5,6,7,8-tetrahydrofolate + NADP(+) = 7,8-dihydrofolate + NADPH + H(+)</text>
        <dbReference type="Rhea" id="RHEA:15009"/>
        <dbReference type="ChEBI" id="CHEBI:15378"/>
        <dbReference type="ChEBI" id="CHEBI:57451"/>
        <dbReference type="ChEBI" id="CHEBI:57453"/>
        <dbReference type="ChEBI" id="CHEBI:57783"/>
        <dbReference type="ChEBI" id="CHEBI:58349"/>
        <dbReference type="EC" id="1.5.1.3"/>
    </reaction>
</comment>
<dbReference type="PROSITE" id="PS00075">
    <property type="entry name" value="DHFR_1"/>
    <property type="match status" value="1"/>
</dbReference>
<keyword evidence="6 7" id="KW-0560">Oxidoreductase</keyword>
<keyword evidence="5 7" id="KW-0521">NADP</keyword>
<evidence type="ECO:0000313" key="10">
    <source>
        <dbReference type="EMBL" id="GGA37763.1"/>
    </source>
</evidence>
<evidence type="ECO:0000256" key="5">
    <source>
        <dbReference type="ARBA" id="ARBA00022857"/>
    </source>
</evidence>